<dbReference type="STRING" id="1088869.GMO_20010"/>
<protein>
    <recommendedName>
        <fullName evidence="3">DUF3047 domain-containing protein</fullName>
    </recommendedName>
</protein>
<reference evidence="1 2" key="1">
    <citation type="submission" date="2011-10" db="EMBL/GenBank/DDBJ databases">
        <title>Genome sequence of Gluconobacter morbifer G707, isolated from Drosophila gut.</title>
        <authorList>
            <person name="Lee W.-J."/>
            <person name="Kim E.-K."/>
        </authorList>
    </citation>
    <scope>NUCLEOTIDE SEQUENCE [LARGE SCALE GENOMIC DNA]</scope>
    <source>
        <strain evidence="1 2">G707</strain>
    </source>
</reference>
<gene>
    <name evidence="1" type="ORF">GMO_20010</name>
</gene>
<keyword evidence="2" id="KW-1185">Reference proteome</keyword>
<evidence type="ECO:0000313" key="2">
    <source>
        <dbReference type="Proteomes" id="UP000004949"/>
    </source>
</evidence>
<evidence type="ECO:0000313" key="1">
    <source>
        <dbReference type="EMBL" id="EHH67781.1"/>
    </source>
</evidence>
<sequence length="354" mass="40033">MEDVERSNWNKGITYARFIGQQLRNRSHNLKEISPIGPSDVVLNGNEISWTKTGYTAEEGKRFAVRASGALLINKALSLFLQPKSGLWVRIGDKAPVRKVVFDTETVFEAWASGPVEVLAQLTPRWTDKTGNFMPDPRRHHPGGIGVNVCASEKEVTKPSLPEHWEYMSSFGATNIFSGSSNDIDVCTSEGDCCIIKTAVDVPLDRETLVSWSWMVEQLPSNLPEDLSVTHDYISIAFEFDNGRDLTYMWSKDLPAGHHFNCPLPWWCQRETHWVVRSGTNDLGTWHDEKRRLLFDYNRAIPGPNPERIVSIWLIASSFFQRIEGRARFRNIQIEKENGTTPPVQPGSSLICSD</sequence>
<dbReference type="Proteomes" id="UP000004949">
    <property type="component" value="Unassembled WGS sequence"/>
</dbReference>
<dbReference type="eggNOG" id="ENOG502Z7S9">
    <property type="taxonomic scope" value="Bacteria"/>
</dbReference>
<comment type="caution">
    <text evidence="1">The sequence shown here is derived from an EMBL/GenBank/DDBJ whole genome shotgun (WGS) entry which is preliminary data.</text>
</comment>
<dbReference type="EMBL" id="AGQV01000006">
    <property type="protein sequence ID" value="EHH67781.1"/>
    <property type="molecule type" value="Genomic_DNA"/>
</dbReference>
<dbReference type="Pfam" id="PF11249">
    <property type="entry name" value="DUF3047"/>
    <property type="match status" value="1"/>
</dbReference>
<dbReference type="InterPro" id="IPR021409">
    <property type="entry name" value="DUF3047"/>
</dbReference>
<evidence type="ECO:0008006" key="3">
    <source>
        <dbReference type="Google" id="ProtNLM"/>
    </source>
</evidence>
<dbReference type="PATRIC" id="fig|1088869.3.peg.1996"/>
<dbReference type="AlphaFoldDB" id="G6XKI5"/>
<proteinExistence type="predicted"/>
<dbReference type="OrthoDB" id="9775969at2"/>
<name>G6XKI5_9PROT</name>
<accession>G6XKI5</accession>
<dbReference type="RefSeq" id="WP_008852148.1">
    <property type="nucleotide sequence ID" value="NZ_AGQV01000006.1"/>
</dbReference>
<organism evidence="1 2">
    <name type="scientific">Gluconobacter morbifer G707</name>
    <dbReference type="NCBI Taxonomy" id="1088869"/>
    <lineage>
        <taxon>Bacteria</taxon>
        <taxon>Pseudomonadati</taxon>
        <taxon>Pseudomonadota</taxon>
        <taxon>Alphaproteobacteria</taxon>
        <taxon>Acetobacterales</taxon>
        <taxon>Acetobacteraceae</taxon>
        <taxon>Gluconobacter</taxon>
    </lineage>
</organism>